<keyword evidence="2" id="KW-1185">Reference proteome</keyword>
<comment type="caution">
    <text evidence="1">The sequence shown here is derived from an EMBL/GenBank/DDBJ whole genome shotgun (WGS) entry which is preliminary data.</text>
</comment>
<sequence length="600" mass="68714">MTVSRNAPCPCGSGKKYKKCCGATNVIAMPVRRLEDELEKLIQAVIKSIFDIIPPGPTLPNDQDEMRDNMEIVGAAFYPPNTPSGKRPIDKIMKRLLPTVKHAELKKAASRWTDVRPGLFVRKVEGKKTFIENLWTGERFAPPANKDVLTAELPYAFGIALPVGDTFTFIPGCYNFIPAEATAFQDMMKEQAKRYGFRLPDAAAAHFLETIDIIEDLLYTDHFFYDSEEYMFDLLDEIDPSGKAAAVIEALQLDQGTSSEKENAIYSLHRFWIDTVQTMRPRIQKPEVMAAALHHVFESHFFATFPVDRLSKAELAHRYGVSVSAISNKVNELRQMINLLLADMDAVPAPAQPSNAMSPFLAELYSQFRHAGNEAFRKKTAFDMVDYAPEAYVGWMCLAEVEQDADMKRHYLTKASELAFRHIAEPNEPHLWTNHEARPYMTMQYELAVLYSEEGEFDESIPILENLMKLDELDHIGARYLLFPQYVQSDQLFKADHLLNFHVFEETWDAYSRVLLQAVLSVKELPLMKPLDDPGPLVKKAHRANPHVYDYLIGKRRYSHLPDTFQPGSKEEAMHYHLDSYRAWSIYLHVLDKWMRNHVK</sequence>
<proteinExistence type="predicted"/>
<dbReference type="SUPFAM" id="SSF103642">
    <property type="entry name" value="Sec-C motif"/>
    <property type="match status" value="1"/>
</dbReference>
<gene>
    <name evidence="1" type="ORF">HCN83_01170</name>
</gene>
<dbReference type="Gene3D" id="3.10.450.50">
    <property type="match status" value="1"/>
</dbReference>
<dbReference type="Proteomes" id="UP000752012">
    <property type="component" value="Unassembled WGS sequence"/>
</dbReference>
<organism evidence="1 2">
    <name type="scientific">Alkalicoccus luteus</name>
    <dbReference type="NCBI Taxonomy" id="1237094"/>
    <lineage>
        <taxon>Bacteria</taxon>
        <taxon>Bacillati</taxon>
        <taxon>Bacillota</taxon>
        <taxon>Bacilli</taxon>
        <taxon>Bacillales</taxon>
        <taxon>Bacillaceae</taxon>
        <taxon>Alkalicoccus</taxon>
    </lineage>
</organism>
<protein>
    <submittedName>
        <fullName evidence="1">SEC-C domain-containing protein</fullName>
    </submittedName>
</protein>
<evidence type="ECO:0000313" key="2">
    <source>
        <dbReference type="Proteomes" id="UP000752012"/>
    </source>
</evidence>
<dbReference type="RefSeq" id="WP_168004461.1">
    <property type="nucleotide sequence ID" value="NZ_JAATHJ010000001.1"/>
</dbReference>
<dbReference type="EMBL" id="JAATHJ010000001">
    <property type="protein sequence ID" value="NJP36191.1"/>
    <property type="molecule type" value="Genomic_DNA"/>
</dbReference>
<name>A0A969PL38_9BACI</name>
<accession>A0A969PL38</accession>
<dbReference type="Pfam" id="PF02810">
    <property type="entry name" value="SEC-C"/>
    <property type="match status" value="1"/>
</dbReference>
<dbReference type="AlphaFoldDB" id="A0A969PL38"/>
<reference evidence="1 2" key="1">
    <citation type="submission" date="2020-03" db="EMBL/GenBank/DDBJ databases">
        <title>Assessment of the enzymatic potential of alkaline-tolerant lipase obtained from Bacillus luteus H11 (technogenic soil) for the bioremediation of saline soils contaminated with petroleum substances.</title>
        <authorList>
            <person name="Kalwasinska A."/>
        </authorList>
    </citation>
    <scope>NUCLEOTIDE SEQUENCE [LARGE SCALE GENOMIC DNA]</scope>
    <source>
        <strain evidence="1 2">H11</strain>
    </source>
</reference>
<evidence type="ECO:0000313" key="1">
    <source>
        <dbReference type="EMBL" id="NJP36191.1"/>
    </source>
</evidence>
<dbReference type="InterPro" id="IPR004027">
    <property type="entry name" value="SEC_C_motif"/>
</dbReference>